<evidence type="ECO:0000313" key="2">
    <source>
        <dbReference type="EMBL" id="SMR00710.1"/>
    </source>
</evidence>
<reference evidence="2 4" key="2">
    <citation type="submission" date="2017-05" db="EMBL/GenBank/DDBJ databases">
        <authorList>
            <person name="Blom J."/>
        </authorList>
    </citation>
    <scope>NUCLEOTIDE SEQUENCE [LARGE SCALE GENOMIC DNA]</scope>
    <source>
        <strain evidence="2">PD885</strain>
    </source>
</reference>
<dbReference type="RefSeq" id="WP_231892709.1">
    <property type="nucleotide sequence ID" value="NZ_CP016830.1"/>
</dbReference>
<evidence type="ECO:0000313" key="5">
    <source>
        <dbReference type="Proteomes" id="UP000195953"/>
    </source>
</evidence>
<feature type="compositionally biased region" description="Low complexity" evidence="1">
    <location>
        <begin position="1"/>
        <end position="24"/>
    </location>
</feature>
<dbReference type="AlphaFoldDB" id="A0A1Y6HEM6"/>
<proteinExistence type="predicted"/>
<reference evidence="3 5" key="1">
    <citation type="submission" date="2017-05" db="EMBL/GenBank/DDBJ databases">
        <authorList>
            <person name="Song R."/>
            <person name="Chenine A.L."/>
            <person name="Ruprecht R.M."/>
        </authorList>
    </citation>
    <scope>NUCLEOTIDE SEQUENCE [LARGE SCALE GENOMIC DNA]</scope>
    <source>
        <strain evidence="3">PD5205</strain>
    </source>
</reference>
<dbReference type="Proteomes" id="UP000195953">
    <property type="component" value="Chromosome 1"/>
</dbReference>
<dbReference type="eggNOG" id="ENOG50337MX">
    <property type="taxonomic scope" value="Bacteria"/>
</dbReference>
<organism evidence="3 5">
    <name type="scientific">Xanthomonas fragariae</name>
    <dbReference type="NCBI Taxonomy" id="48664"/>
    <lineage>
        <taxon>Bacteria</taxon>
        <taxon>Pseudomonadati</taxon>
        <taxon>Pseudomonadota</taxon>
        <taxon>Gammaproteobacteria</taxon>
        <taxon>Lysobacterales</taxon>
        <taxon>Lysobacteraceae</taxon>
        <taxon>Xanthomonas</taxon>
    </lineage>
</organism>
<evidence type="ECO:0000313" key="4">
    <source>
        <dbReference type="Proteomes" id="UP000195877"/>
    </source>
</evidence>
<dbReference type="NCBIfam" id="NF041375">
    <property type="entry name" value="XopV"/>
    <property type="match status" value="1"/>
</dbReference>
<evidence type="ECO:0000313" key="3">
    <source>
        <dbReference type="EMBL" id="SMR01840.1"/>
    </source>
</evidence>
<sequence>MKTPAIASPATHAAAVPPTTHAATDGVDPSHNPLVHQRGATRPDGMLDSLPRLRRTKSASAIAPEFSLDSLPRLRRTKSARATAPEFSIDTTRFDTLFGSSQPARGKLLETEDGIVHRTPIQKQEIEGLGNGKARVKINSTRLFVSTAQALRDAHSSDNAALAAKFNMSQEEIERIMRTPTFHSQTEIETDPATSQVPLAQRLRLGDLRKKRVEYKWNITNNYSLVIGEVHPGVPLDEPMTTKPARKKKQPFAQGHVTLVGGQTWQEPWQSNRQIPESRICGTLYYNKDGKLCINNDSGRFSEYEDRTLEHLEMVASIFKKYGVEVEVEWIEKDPVALQNQPDRSQKAAPATSATRQGAKDVGVDPSTN</sequence>
<dbReference type="GeneID" id="61895761"/>
<accession>A0A1Y6HEM6</accession>
<feature type="region of interest" description="Disordered" evidence="1">
    <location>
        <begin position="1"/>
        <end position="48"/>
    </location>
</feature>
<name>A0A1Y6HEM6_9XANT</name>
<dbReference type="Proteomes" id="UP000195877">
    <property type="component" value="Chromosome 1"/>
</dbReference>
<gene>
    <name evidence="3" type="primary">xopV</name>
    <name evidence="3" type="ORF">PD5205_00520</name>
    <name evidence="2" type="ORF">PD885_03489</name>
</gene>
<keyword evidence="4" id="KW-1185">Reference proteome</keyword>
<feature type="region of interest" description="Disordered" evidence="1">
    <location>
        <begin position="335"/>
        <end position="369"/>
    </location>
</feature>
<protein>
    <submittedName>
        <fullName evidence="3">Type III effector protein XopV</fullName>
    </submittedName>
</protein>
<evidence type="ECO:0000256" key="1">
    <source>
        <dbReference type="SAM" id="MobiDB-lite"/>
    </source>
</evidence>
<dbReference type="EMBL" id="LT853882">
    <property type="protein sequence ID" value="SMR00710.1"/>
    <property type="molecule type" value="Genomic_DNA"/>
</dbReference>
<dbReference type="EMBL" id="LT853885">
    <property type="protein sequence ID" value="SMR01840.1"/>
    <property type="molecule type" value="Genomic_DNA"/>
</dbReference>